<dbReference type="Proteomes" id="UP000283833">
    <property type="component" value="Unassembled WGS sequence"/>
</dbReference>
<organism evidence="2 4">
    <name type="scientific">Phocaeicola vulgatus</name>
    <name type="common">Bacteroides vulgatus</name>
    <dbReference type="NCBI Taxonomy" id="821"/>
    <lineage>
        <taxon>Bacteria</taxon>
        <taxon>Pseudomonadati</taxon>
        <taxon>Bacteroidota</taxon>
        <taxon>Bacteroidia</taxon>
        <taxon>Bacteroidales</taxon>
        <taxon>Bacteroidaceae</taxon>
        <taxon>Phocaeicola</taxon>
    </lineage>
</organism>
<comment type="caution">
    <text evidence="2">The sequence shown here is derived from an EMBL/GenBank/DDBJ whole genome shotgun (WGS) entry which is preliminary data.</text>
</comment>
<evidence type="ECO:0000313" key="2">
    <source>
        <dbReference type="EMBL" id="OKZ42824.1"/>
    </source>
</evidence>
<reference evidence="2 4" key="1">
    <citation type="journal article" date="2016" name="Nat. Biotechnol.">
        <title>Measurement of bacterial replication rates in microbial communities.</title>
        <authorList>
            <person name="Brown C.T."/>
            <person name="Olm M.R."/>
            <person name="Thomas B.C."/>
            <person name="Banfield J.F."/>
        </authorList>
    </citation>
    <scope>NUCLEOTIDE SEQUENCE [LARGE SCALE GENOMIC DNA]</scope>
    <source>
        <strain evidence="2">42_262</strain>
    </source>
</reference>
<proteinExistence type="predicted"/>
<reference evidence="1" key="3">
    <citation type="submission" date="2021-10" db="EMBL/GenBank/DDBJ databases">
        <title>Collection of gut derived symbiotic bacterial strains cultured from healthy donors.</title>
        <authorList>
            <person name="Lin H."/>
            <person name="Littmann E."/>
            <person name="Kohout C."/>
            <person name="Pamer E.G."/>
        </authorList>
    </citation>
    <scope>NUCLEOTIDE SEQUENCE</scope>
    <source>
        <strain evidence="1">DFI.1.167</strain>
    </source>
</reference>
<evidence type="ECO:0000313" key="3">
    <source>
        <dbReference type="EMBL" id="RGT86423.1"/>
    </source>
</evidence>
<dbReference type="EMBL" id="MNQV01000252">
    <property type="protein sequence ID" value="OKZ42824.1"/>
    <property type="molecule type" value="Genomic_DNA"/>
</dbReference>
<dbReference type="RefSeq" id="WP_117596702.1">
    <property type="nucleotide sequence ID" value="NZ_CAXTBS010000025.1"/>
</dbReference>
<dbReference type="Proteomes" id="UP001199363">
    <property type="component" value="Unassembled WGS sequence"/>
</dbReference>
<dbReference type="AlphaFoldDB" id="A0A1Q6IPP5"/>
<dbReference type="Proteomes" id="UP000186631">
    <property type="component" value="Unassembled WGS sequence"/>
</dbReference>
<sequence>MLRKIQFFLFIFFLFFVSVSAEENEQFASMACRFVSANRFTLNCELQENRIIAFKTTDDQMLRMLCLWIPQIKDDEYELDDKSISLLSKVDHVLVGYGQVPGNPLFYYCLPVRKVVSKMKMRVLGKYKIPLALCDYHFKK</sequence>
<accession>A0A1Q6IPP5</accession>
<dbReference type="EMBL" id="JAJCQG010000018">
    <property type="protein sequence ID" value="MCB7280846.1"/>
    <property type="molecule type" value="Genomic_DNA"/>
</dbReference>
<dbReference type="EMBL" id="QRXI01000048">
    <property type="protein sequence ID" value="RGT86423.1"/>
    <property type="molecule type" value="Genomic_DNA"/>
</dbReference>
<reference evidence="3 5" key="2">
    <citation type="submission" date="2018-08" db="EMBL/GenBank/DDBJ databases">
        <title>A genome reference for cultivated species of the human gut microbiota.</title>
        <authorList>
            <person name="Zou Y."/>
            <person name="Xue W."/>
            <person name="Luo G."/>
        </authorList>
    </citation>
    <scope>NUCLEOTIDE SEQUENCE [LARGE SCALE GENOMIC DNA]</scope>
    <source>
        <strain evidence="3 5">AF18-14</strain>
    </source>
</reference>
<protein>
    <submittedName>
        <fullName evidence="2">Uncharacterized protein</fullName>
    </submittedName>
</protein>
<evidence type="ECO:0000313" key="1">
    <source>
        <dbReference type="EMBL" id="MCB7280846.1"/>
    </source>
</evidence>
<gene>
    <name evidence="2" type="ORF">BHV80_18965</name>
    <name evidence="3" type="ORF">DWX04_21350</name>
    <name evidence="1" type="ORF">LI282_07315</name>
</gene>
<evidence type="ECO:0000313" key="4">
    <source>
        <dbReference type="Proteomes" id="UP000186631"/>
    </source>
</evidence>
<evidence type="ECO:0000313" key="5">
    <source>
        <dbReference type="Proteomes" id="UP000283833"/>
    </source>
</evidence>
<name>A0A1Q6IPP5_PHOVU</name>